<feature type="compositionally biased region" description="Basic and acidic residues" evidence="1">
    <location>
        <begin position="88"/>
        <end position="115"/>
    </location>
</feature>
<feature type="compositionally biased region" description="Basic residues" evidence="1">
    <location>
        <begin position="36"/>
        <end position="47"/>
    </location>
</feature>
<accession>A0A8H6N607</accession>
<sequence>MDEIFVVVDSPPPEESPVDKSIWDVPKSPVTDQPKRRPRGCPRKHRPQPPPEEDIYDPPQSPQQPPDEETHNPPQSPQQPPDDSIWDPPERSPHHGDAAPDAEEPSKIQEGDTHLYNEPTMVGERAEEAEEAGAEGDGDANGDATRTMREFVGDLGPPEPSGEPNDGSYPDDTFMFDPPAGDYAISTASIKSHSLKHMVELMSGVGWARRGVAHSLSHGNCRSGRTRQYWEHFTRVRDFWEAMPRAPLFDDQAEYLRSDEEAAAARESVAKIDEFIRVTARRAGKPFKGDEASRPPQPFVRDLHDRVIPMLVHTLYGAFSRGTKSDQIPWRGRFAKPSLQIMTRVLAWVERLYEAMQKALARTPRGQKGSQRRSREKLAGYVTGLKVELEEALAEAEAAPERRQQQEERARRLLEAQERDRRQEEERKRRQRELVDSRIAERLRPYVEASQQQPEPPAEPETDWAEEEDHRLLQIIKKHPDVDVRVLGWEFERGVEDVRERVARLKQGARDYAASIGRPPPRFAMV</sequence>
<proteinExistence type="predicted"/>
<evidence type="ECO:0000256" key="1">
    <source>
        <dbReference type="SAM" id="MobiDB-lite"/>
    </source>
</evidence>
<dbReference type="Proteomes" id="UP000654918">
    <property type="component" value="Unassembled WGS sequence"/>
</dbReference>
<gene>
    <name evidence="2" type="ORF">CPLU01_12461</name>
</gene>
<dbReference type="AlphaFoldDB" id="A0A8H6N607"/>
<comment type="caution">
    <text evidence="2">The sequence shown here is derived from an EMBL/GenBank/DDBJ whole genome shotgun (WGS) entry which is preliminary data.</text>
</comment>
<feature type="compositionally biased region" description="Basic and acidic residues" evidence="1">
    <location>
        <begin position="399"/>
        <end position="431"/>
    </location>
</feature>
<keyword evidence="3" id="KW-1185">Reference proteome</keyword>
<feature type="region of interest" description="Disordered" evidence="1">
    <location>
        <begin position="443"/>
        <end position="466"/>
    </location>
</feature>
<evidence type="ECO:0000313" key="2">
    <source>
        <dbReference type="EMBL" id="KAF6821479.1"/>
    </source>
</evidence>
<name>A0A8H6N607_9PEZI</name>
<feature type="compositionally biased region" description="Acidic residues" evidence="1">
    <location>
        <begin position="127"/>
        <end position="140"/>
    </location>
</feature>
<feature type="region of interest" description="Disordered" evidence="1">
    <location>
        <begin position="395"/>
        <end position="431"/>
    </location>
</feature>
<reference evidence="2" key="1">
    <citation type="journal article" date="2020" name="Phytopathology">
        <title>Genome Sequence Resources of Colletotrichum truncatum, C. plurivorum, C. musicola, and C. sojae: Four Species Pathogenic to Soybean (Glycine max).</title>
        <authorList>
            <person name="Rogerio F."/>
            <person name="Boufleur T.R."/>
            <person name="Ciampi-Guillardi M."/>
            <person name="Sukno S.A."/>
            <person name="Thon M.R."/>
            <person name="Massola Junior N.S."/>
            <person name="Baroncelli R."/>
        </authorList>
    </citation>
    <scope>NUCLEOTIDE SEQUENCE</scope>
    <source>
        <strain evidence="2">LFN00145</strain>
    </source>
</reference>
<dbReference type="EMBL" id="WIGO01000258">
    <property type="protein sequence ID" value="KAF6821479.1"/>
    <property type="molecule type" value="Genomic_DNA"/>
</dbReference>
<protein>
    <submittedName>
        <fullName evidence="2">Uncharacterized protein</fullName>
    </submittedName>
</protein>
<organism evidence="2 3">
    <name type="scientific">Colletotrichum plurivorum</name>
    <dbReference type="NCBI Taxonomy" id="2175906"/>
    <lineage>
        <taxon>Eukaryota</taxon>
        <taxon>Fungi</taxon>
        <taxon>Dikarya</taxon>
        <taxon>Ascomycota</taxon>
        <taxon>Pezizomycotina</taxon>
        <taxon>Sordariomycetes</taxon>
        <taxon>Hypocreomycetidae</taxon>
        <taxon>Glomerellales</taxon>
        <taxon>Glomerellaceae</taxon>
        <taxon>Colletotrichum</taxon>
        <taxon>Colletotrichum orchidearum species complex</taxon>
    </lineage>
</organism>
<feature type="region of interest" description="Disordered" evidence="1">
    <location>
        <begin position="1"/>
        <end position="171"/>
    </location>
</feature>
<evidence type="ECO:0000313" key="3">
    <source>
        <dbReference type="Proteomes" id="UP000654918"/>
    </source>
</evidence>